<evidence type="ECO:0000313" key="2">
    <source>
        <dbReference type="Proteomes" id="UP000220158"/>
    </source>
</evidence>
<protein>
    <submittedName>
        <fullName evidence="1">Uncharacterized protein</fullName>
    </submittedName>
</protein>
<proteinExistence type="predicted"/>
<dbReference type="VEuPathDB" id="PlasmoDB:PRELSG_1020100"/>
<organism evidence="1 2">
    <name type="scientific">Plasmodium relictum</name>
    <dbReference type="NCBI Taxonomy" id="85471"/>
    <lineage>
        <taxon>Eukaryota</taxon>
        <taxon>Sar</taxon>
        <taxon>Alveolata</taxon>
        <taxon>Apicomplexa</taxon>
        <taxon>Aconoidasida</taxon>
        <taxon>Haemosporida</taxon>
        <taxon>Plasmodiidae</taxon>
        <taxon>Plasmodium</taxon>
        <taxon>Plasmodium (Haemamoeba)</taxon>
    </lineage>
</organism>
<dbReference type="AlphaFoldDB" id="A0A1J1H7A6"/>
<keyword evidence="2" id="KW-1185">Reference proteome</keyword>
<name>A0A1J1H7A6_PLARL</name>
<accession>A0A1J1H7A6</accession>
<dbReference type="KEGG" id="prel:PRELSG_1020100"/>
<dbReference type="OrthoDB" id="354856at2759"/>
<gene>
    <name evidence="1" type="ORF">PRELSG_1020100</name>
</gene>
<dbReference type="OMA" id="MQNIDYE"/>
<dbReference type="EMBL" id="LN835305">
    <property type="protein sequence ID" value="CRH00547.1"/>
    <property type="molecule type" value="Genomic_DNA"/>
</dbReference>
<dbReference type="RefSeq" id="XP_028533550.1">
    <property type="nucleotide sequence ID" value="XM_028677130.1"/>
</dbReference>
<reference evidence="1 2" key="1">
    <citation type="submission" date="2015-04" db="EMBL/GenBank/DDBJ databases">
        <authorList>
            <consortium name="Pathogen Informatics"/>
        </authorList>
    </citation>
    <scope>NUCLEOTIDE SEQUENCE [LARGE SCALE GENOMIC DNA]</scope>
    <source>
        <strain evidence="1 2">SGS1</strain>
    </source>
</reference>
<sequence>MIYIIKNVVNNIKHFNDVKMKLFLKEHIFKEKKLVDEYNFNNSSSIFFNDVSFFLENKKKENTLLFNKVRNDKKHRKRGFQKRGYWKKMHYFIRKNNMMCYAFKVQNIDYEKIKKLKRGEIYSN</sequence>
<dbReference type="GeneID" id="39736668"/>
<dbReference type="Proteomes" id="UP000220158">
    <property type="component" value="Chromosome 10"/>
</dbReference>
<evidence type="ECO:0000313" key="1">
    <source>
        <dbReference type="EMBL" id="CRH00547.1"/>
    </source>
</evidence>